<accession>A0A078B2J8</accession>
<dbReference type="Proteomes" id="UP000039865">
    <property type="component" value="Unassembled WGS sequence"/>
</dbReference>
<keyword evidence="1" id="KW-0175">Coiled coil</keyword>
<protein>
    <submittedName>
        <fullName evidence="3">Uncharacterized protein</fullName>
    </submittedName>
</protein>
<sequence length="869" mass="102000">MLNNIKLSKTISSQPYDNLKVSAIINDLKVEKGMSENRIKDQKSRQKIAYLNSQLIHKKLSYNLESLTKLVSSKNLNNAKDLYSNSDIIKFGGNLNIFKQDASIKEFKLHNNSSTQLILKSHETNDIQMLHLSYNDKAKLLNQSVYEIITNQSFQNYLPITSQFLKSLINELEEITAKIFNFNNIEVRKIHEQLNNHMNENKELSQIVQKMKDEETKLQQLRKNAFSDKDFQNELDQFDKMSNLKDEEYKIKKLIQREYAEMKVKKYGREQLNEDELELIMQQDLEPKFSDVNLELSEVYKVLIRFDDNDNYSRQFTAKLNKGNFALMAGELRDKLAIIQIQTAALVLKRFLKKGLMSADDEYKSSIFDMGRKIDKLKNNEEALETKIKTLEALIKELTAKNNQLNREIRELKDQGQENRIKVGIYANEIKTLNESLKKLEQKIFKITDNNKDLEKNLDFYKKKAIKDREITLRTVHNIKRLTLKLRKAQMIIFQMSSGEQEVSQLSLNSIDVPEFENEEINERESISLFQELSQRFEHHINSEIENIQRGSQRQRKKLADLPSYDFGGVRDDSSNQKQHPEILIQQLEDTAALENQPKQSANSLTQALKNSMLKKIQEKQLSIERPTNNFSRGSSKNFQKQNSSKQKNDKQDQLNLPQKEKPIRQDLKSSRSQNRKDKQKEQRVEEKTKVEKSDLLGVRSDYNKTSYRKTNSKIRPYSPKIVNSIKDDLLSTNYKIDNTQVRYRKPKHTSNFGVQVYFDKDQMLKEKYGWKKQFTNKMCQTDEYMFSKEAQVALHYHLKEYEKYFGPKMNRKFSLGHEKPQQLSEFIQASEIKIPQFQSPTKLTLVDVSTINFDLKLESHEQSKQSKD</sequence>
<gene>
    <name evidence="3" type="primary">Contig11022.g11777</name>
    <name evidence="3" type="ORF">STYLEM_16550</name>
</gene>
<proteinExistence type="predicted"/>
<keyword evidence="4" id="KW-1185">Reference proteome</keyword>
<organism evidence="3 4">
    <name type="scientific">Stylonychia lemnae</name>
    <name type="common">Ciliate</name>
    <dbReference type="NCBI Taxonomy" id="5949"/>
    <lineage>
        <taxon>Eukaryota</taxon>
        <taxon>Sar</taxon>
        <taxon>Alveolata</taxon>
        <taxon>Ciliophora</taxon>
        <taxon>Intramacronucleata</taxon>
        <taxon>Spirotrichea</taxon>
        <taxon>Stichotrichia</taxon>
        <taxon>Sporadotrichida</taxon>
        <taxon>Oxytrichidae</taxon>
        <taxon>Stylonychinae</taxon>
        <taxon>Stylonychia</taxon>
    </lineage>
</organism>
<dbReference type="InParanoid" id="A0A078B2J8"/>
<evidence type="ECO:0000256" key="2">
    <source>
        <dbReference type="SAM" id="MobiDB-lite"/>
    </source>
</evidence>
<reference evidence="3 4" key="1">
    <citation type="submission" date="2014-06" db="EMBL/GenBank/DDBJ databases">
        <authorList>
            <person name="Swart Estienne"/>
        </authorList>
    </citation>
    <scope>NUCLEOTIDE SEQUENCE [LARGE SCALE GENOMIC DNA]</scope>
    <source>
        <strain evidence="3 4">130c</strain>
    </source>
</reference>
<feature type="coiled-coil region" evidence="1">
    <location>
        <begin position="374"/>
        <end position="464"/>
    </location>
</feature>
<name>A0A078B2J8_STYLE</name>
<dbReference type="EMBL" id="CCKQ01015616">
    <property type="protein sequence ID" value="CDW87447.1"/>
    <property type="molecule type" value="Genomic_DNA"/>
</dbReference>
<feature type="compositionally biased region" description="Basic and acidic residues" evidence="2">
    <location>
        <begin position="647"/>
        <end position="693"/>
    </location>
</feature>
<feature type="compositionally biased region" description="Low complexity" evidence="2">
    <location>
        <begin position="635"/>
        <end position="646"/>
    </location>
</feature>
<feature type="coiled-coil region" evidence="1">
    <location>
        <begin position="187"/>
        <end position="224"/>
    </location>
</feature>
<dbReference type="AlphaFoldDB" id="A0A078B2J8"/>
<evidence type="ECO:0000313" key="3">
    <source>
        <dbReference type="EMBL" id="CDW87447.1"/>
    </source>
</evidence>
<evidence type="ECO:0000313" key="4">
    <source>
        <dbReference type="Proteomes" id="UP000039865"/>
    </source>
</evidence>
<evidence type="ECO:0000256" key="1">
    <source>
        <dbReference type="SAM" id="Coils"/>
    </source>
</evidence>
<feature type="region of interest" description="Disordered" evidence="2">
    <location>
        <begin position="622"/>
        <end position="693"/>
    </location>
</feature>